<dbReference type="Pfam" id="PF00892">
    <property type="entry name" value="EamA"/>
    <property type="match status" value="2"/>
</dbReference>
<keyword evidence="1" id="KW-1133">Transmembrane helix</keyword>
<dbReference type="OrthoDB" id="5604143at2"/>
<dbReference type="InterPro" id="IPR000620">
    <property type="entry name" value="EamA_dom"/>
</dbReference>
<feature type="transmembrane region" description="Helical" evidence="1">
    <location>
        <begin position="128"/>
        <end position="150"/>
    </location>
</feature>
<dbReference type="InterPro" id="IPR037185">
    <property type="entry name" value="EmrE-like"/>
</dbReference>
<feature type="transmembrane region" description="Helical" evidence="1">
    <location>
        <begin position="263"/>
        <end position="281"/>
    </location>
</feature>
<keyword evidence="4" id="KW-1185">Reference proteome</keyword>
<reference evidence="4" key="1">
    <citation type="submission" date="2016-10" db="EMBL/GenBank/DDBJ databases">
        <authorList>
            <person name="Varghese N."/>
            <person name="Submissions S."/>
        </authorList>
    </citation>
    <scope>NUCLEOTIDE SEQUENCE [LARGE SCALE GENOMIC DNA]</scope>
    <source>
        <strain evidence="4">DSM 16995</strain>
    </source>
</reference>
<feature type="transmembrane region" description="Helical" evidence="1">
    <location>
        <begin position="57"/>
        <end position="82"/>
    </location>
</feature>
<keyword evidence="1" id="KW-0472">Membrane</keyword>
<feature type="domain" description="EamA" evidence="2">
    <location>
        <begin position="23"/>
        <end position="173"/>
    </location>
</feature>
<gene>
    <name evidence="3" type="ORF">SAMN05660337_0015</name>
</gene>
<evidence type="ECO:0000313" key="4">
    <source>
        <dbReference type="Proteomes" id="UP000199053"/>
    </source>
</evidence>
<dbReference type="Proteomes" id="UP000199053">
    <property type="component" value="Unassembled WGS sequence"/>
</dbReference>
<evidence type="ECO:0000259" key="2">
    <source>
        <dbReference type="Pfam" id="PF00892"/>
    </source>
</evidence>
<evidence type="ECO:0000313" key="3">
    <source>
        <dbReference type="EMBL" id="SDK30295.1"/>
    </source>
</evidence>
<dbReference type="PANTHER" id="PTHR22911">
    <property type="entry name" value="ACYL-MALONYL CONDENSING ENZYME-RELATED"/>
    <property type="match status" value="1"/>
</dbReference>
<accession>A0A1G9AUM8</accession>
<dbReference type="PANTHER" id="PTHR22911:SF137">
    <property type="entry name" value="SOLUTE CARRIER FAMILY 35 MEMBER G2-RELATED"/>
    <property type="match status" value="1"/>
</dbReference>
<dbReference type="GO" id="GO:0016020">
    <property type="term" value="C:membrane"/>
    <property type="evidence" value="ECO:0007669"/>
    <property type="project" value="InterPro"/>
</dbReference>
<feature type="transmembrane region" description="Helical" evidence="1">
    <location>
        <begin position="317"/>
        <end position="335"/>
    </location>
</feature>
<feature type="domain" description="EamA" evidence="2">
    <location>
        <begin position="189"/>
        <end position="335"/>
    </location>
</feature>
<dbReference type="AlphaFoldDB" id="A0A1G9AUM8"/>
<keyword evidence="1" id="KW-0812">Transmembrane</keyword>
<dbReference type="RefSeq" id="WP_092157079.1">
    <property type="nucleotide sequence ID" value="NZ_FNGA01000001.1"/>
</dbReference>
<feature type="transmembrane region" description="Helical" evidence="1">
    <location>
        <begin position="103"/>
        <end position="122"/>
    </location>
</feature>
<dbReference type="Gene3D" id="1.10.3730.20">
    <property type="match status" value="1"/>
</dbReference>
<feature type="transmembrane region" description="Helical" evidence="1">
    <location>
        <begin position="17"/>
        <end position="37"/>
    </location>
</feature>
<sequence>MELIEEKPARAELQDKALAFAKVGIIFGLLSGFLWAWDGLLVELAHGYQPFNMDSAGLVFMVIAALCAGLHDFFAAIFVSAYNYKAGKLCEVGRSVVSKPGRIIILGSLIGASCGMGGYMAALQLVPAAYVMPITALYPGVAVVLAVIFLKESIKPLAWVGIAVCIVGAVVIGYTPSDADSARTATFTLGIIFAIVATIGWGAEGVCVTSGMDFIDPVVALNIRYIISSCFYICFLMACFLFVEFPIDASASMIVSSLMSSKGLLFMACAGVVGGITYVSWYRAMNMTGVSRAMALNISYALWAIVLSALFTEIDITMQLIFGAACIFVGSLFVIGNPKDMINLRNVD</sequence>
<dbReference type="EMBL" id="FNGA01000001">
    <property type="protein sequence ID" value="SDK30295.1"/>
    <property type="molecule type" value="Genomic_DNA"/>
</dbReference>
<name>A0A1G9AUM8_9BACT</name>
<feature type="transmembrane region" description="Helical" evidence="1">
    <location>
        <begin position="293"/>
        <end position="311"/>
    </location>
</feature>
<feature type="transmembrane region" description="Helical" evidence="1">
    <location>
        <begin position="223"/>
        <end position="243"/>
    </location>
</feature>
<proteinExistence type="predicted"/>
<dbReference type="STRING" id="246191.SAMN05660337_0015"/>
<organism evidence="3 4">
    <name type="scientific">Maridesulfovibrio ferrireducens</name>
    <dbReference type="NCBI Taxonomy" id="246191"/>
    <lineage>
        <taxon>Bacteria</taxon>
        <taxon>Pseudomonadati</taxon>
        <taxon>Thermodesulfobacteriota</taxon>
        <taxon>Desulfovibrionia</taxon>
        <taxon>Desulfovibrionales</taxon>
        <taxon>Desulfovibrionaceae</taxon>
        <taxon>Maridesulfovibrio</taxon>
    </lineage>
</organism>
<protein>
    <submittedName>
        <fullName evidence="3">Uncharacterized membrane protein</fullName>
    </submittedName>
</protein>
<feature type="transmembrane region" description="Helical" evidence="1">
    <location>
        <begin position="187"/>
        <end position="211"/>
    </location>
</feature>
<dbReference type="SUPFAM" id="SSF103481">
    <property type="entry name" value="Multidrug resistance efflux transporter EmrE"/>
    <property type="match status" value="2"/>
</dbReference>
<feature type="transmembrane region" description="Helical" evidence="1">
    <location>
        <begin position="157"/>
        <end position="175"/>
    </location>
</feature>
<evidence type="ECO:0000256" key="1">
    <source>
        <dbReference type="SAM" id="Phobius"/>
    </source>
</evidence>